<evidence type="ECO:0000256" key="5">
    <source>
        <dbReference type="SAM" id="MobiDB-lite"/>
    </source>
</evidence>
<keyword evidence="4" id="KW-0175">Coiled coil</keyword>
<dbReference type="Pfam" id="PF13558">
    <property type="entry name" value="SbcC_Walker_B"/>
    <property type="match status" value="1"/>
</dbReference>
<name>A0ABT2URD9_9BACL</name>
<dbReference type="Gene3D" id="3.40.50.300">
    <property type="entry name" value="P-loop containing nucleotide triphosphate hydrolases"/>
    <property type="match status" value="2"/>
</dbReference>
<accession>A0ABT2URD9</accession>
<feature type="coiled-coil region" evidence="4">
    <location>
        <begin position="184"/>
        <end position="215"/>
    </location>
</feature>
<dbReference type="EMBL" id="JAOQIO010000103">
    <property type="protein sequence ID" value="MCU6796392.1"/>
    <property type="molecule type" value="Genomic_DNA"/>
</dbReference>
<dbReference type="InterPro" id="IPR027417">
    <property type="entry name" value="P-loop_NTPase"/>
</dbReference>
<evidence type="ECO:0000256" key="4">
    <source>
        <dbReference type="SAM" id="Coils"/>
    </source>
</evidence>
<evidence type="ECO:0000313" key="7">
    <source>
        <dbReference type="EMBL" id="MCU6796392.1"/>
    </source>
</evidence>
<reference evidence="7 8" key="1">
    <citation type="submission" date="2022-09" db="EMBL/GenBank/DDBJ databases">
        <authorList>
            <person name="Han X.L."/>
            <person name="Wang Q."/>
            <person name="Lu T."/>
        </authorList>
    </citation>
    <scope>NUCLEOTIDE SEQUENCE [LARGE SCALE GENOMIC DNA]</scope>
    <source>
        <strain evidence="7 8">WQ 127069</strain>
    </source>
</reference>
<dbReference type="PANTHER" id="PTHR32114">
    <property type="entry name" value="ABC TRANSPORTER ABCH.3"/>
    <property type="match status" value="1"/>
</dbReference>
<feature type="compositionally biased region" description="Basic and acidic residues" evidence="5">
    <location>
        <begin position="360"/>
        <end position="375"/>
    </location>
</feature>
<feature type="domain" description="Rad50/SbcC-type AAA" evidence="6">
    <location>
        <begin position="5"/>
        <end position="206"/>
    </location>
</feature>
<dbReference type="Proteomes" id="UP001652445">
    <property type="component" value="Unassembled WGS sequence"/>
</dbReference>
<dbReference type="SUPFAM" id="SSF52540">
    <property type="entry name" value="P-loop containing nucleoside triphosphate hydrolases"/>
    <property type="match status" value="1"/>
</dbReference>
<evidence type="ECO:0000256" key="3">
    <source>
        <dbReference type="ARBA" id="ARBA00013368"/>
    </source>
</evidence>
<dbReference type="RefSeq" id="WP_262687211.1">
    <property type="nucleotide sequence ID" value="NZ_JAOQIO010000103.1"/>
</dbReference>
<proteinExistence type="inferred from homology"/>
<evidence type="ECO:0000259" key="6">
    <source>
        <dbReference type="Pfam" id="PF13476"/>
    </source>
</evidence>
<comment type="subunit">
    <text evidence="2">Heterodimer of SbcC and SbcD.</text>
</comment>
<evidence type="ECO:0000256" key="2">
    <source>
        <dbReference type="ARBA" id="ARBA00011322"/>
    </source>
</evidence>
<dbReference type="PANTHER" id="PTHR32114:SF2">
    <property type="entry name" value="ABC TRANSPORTER ABCH.3"/>
    <property type="match status" value="1"/>
</dbReference>
<feature type="coiled-coil region" evidence="4">
    <location>
        <begin position="769"/>
        <end position="825"/>
    </location>
</feature>
<evidence type="ECO:0000256" key="1">
    <source>
        <dbReference type="ARBA" id="ARBA00006930"/>
    </source>
</evidence>
<gene>
    <name evidence="7" type="ORF">OB236_30140</name>
</gene>
<sequence length="1030" mass="116756">MRPLRLTMTALGPYKEKETIDFSRMEHHRLFVISGNTGAGKTTIFDAICYALYDTASGEDRYETRMLRSHFADDQTPTTVEFDFAIGSRSYRVVRQLAYRKGSNKNETPPTAELYEIGSGQAVPCVDRFTIKDINTKLQQIIGLTKDQFSQIVMLPQGEFRKLLTSDTENKEEILRRIFRTELYQKVEDRFRQLVRENKEAADRLRAELEFTVRQMSVSLPVREESLLSLTLQQDKHNVVQLLQGLDAEISHYTLIVEQAAANKAALEQQVQLDTEAYHKAASLNDRFTELANRHKSREQLEGRLSDIERDQQRLRMAEKAAALEPYEEQSLRASEQLLMLTSKLKHKSADVESASLTLRDSEQKLHAEQARDGERKAAEQALQRLQDMEPVVKSLHERQAAIVQLEAEEKAAGSRQAAIDTAWVQATAEKQQLTGQIKEMDHAIDALPMKLTRLNELRDHAGKMKEMLRLRIQLEECFKLQQEGQVKLASELAQHDRLEALWIEGQAGLLAEHLHDGKPCPVCGSTEHPDKAQPETAIPTRAQLDAAKKQLHAAREEYSKAEAQVAAANAGLSDKQADLTQMGVYFDNINEAYQQLVAEGKNLKEETDRLGKQAEELKQLKAALESIDTRLDQLSKDKHLINDQLSKITLDRSLKQAVLVRDLDNIEPDLRSYPSLRAKLQEQSRLVEAMTAAWKQVQERHSQLQMKWAQEQATLAQMELQLQEAAQHNEAMTSRFREELAKSGFEDEAAYKSAKLSESSRLLIKEQLQQFQTAMSSLQQAIFDLERELNGKERADLELLFERLAGLKQQLEQAAALYQEARACWQAASNLKLTIEQTSGKLIEAERSYGEVVDIHQVLKGDNALRMSFERYILIEFFEQILHAANQRLHSLSNGQFELMRSERVEKHNKASGLGLDVFDSYTGQNRDVKSLSGGEKFNASLCLALGMTDVIQANQGGISIEMMFIDEGFGTLDEESLNKAIETLIDLQRMGRMIGVISHVAEIKASFPAILEVTKSREGYSRVELVLK</sequence>
<comment type="caution">
    <text evidence="7">The sequence shown here is derived from an EMBL/GenBank/DDBJ whole genome shotgun (WGS) entry which is preliminary data.</text>
</comment>
<keyword evidence="8" id="KW-1185">Reference proteome</keyword>
<evidence type="ECO:0000313" key="8">
    <source>
        <dbReference type="Proteomes" id="UP001652445"/>
    </source>
</evidence>
<dbReference type="Pfam" id="PF13476">
    <property type="entry name" value="AAA_23"/>
    <property type="match status" value="1"/>
</dbReference>
<feature type="coiled-coil region" evidence="4">
    <location>
        <begin position="545"/>
        <end position="638"/>
    </location>
</feature>
<organism evidence="7 8">
    <name type="scientific">Paenibacillus baimaensis</name>
    <dbReference type="NCBI Taxonomy" id="2982185"/>
    <lineage>
        <taxon>Bacteria</taxon>
        <taxon>Bacillati</taxon>
        <taxon>Bacillota</taxon>
        <taxon>Bacilli</taxon>
        <taxon>Bacillales</taxon>
        <taxon>Paenibacillaceae</taxon>
        <taxon>Paenibacillus</taxon>
    </lineage>
</organism>
<feature type="coiled-coil region" evidence="4">
    <location>
        <begin position="257"/>
        <end position="318"/>
    </location>
</feature>
<feature type="region of interest" description="Disordered" evidence="5">
    <location>
        <begin position="354"/>
        <end position="375"/>
    </location>
</feature>
<protein>
    <recommendedName>
        <fullName evidence="3">Nuclease SbcCD subunit C</fullName>
    </recommendedName>
</protein>
<dbReference type="InterPro" id="IPR038729">
    <property type="entry name" value="Rad50/SbcC_AAA"/>
</dbReference>
<comment type="similarity">
    <text evidence="1">Belongs to the SMC family. SbcC subfamily.</text>
</comment>